<dbReference type="STRING" id="452589.G9NP73"/>
<sequence length="956" mass="108199">METPGPSNSILELKRRDSNTKIFSRNQKSHGEKAILQAKFKEKIKAGKFHDSLIEDWTFHGDVDTSRLEEEDLYKTNRSGRNLIHQIITESSVEEMPLVLTPQVLKVIQLLVLRDPAFFTAEDNSKNIPIREAAKFQLPVLFHVLDLLLPTSLYDDAKLQVDCQDVQVNCPLWQVPTALREHFSKETDQSSDESIHQDSSNTCLHDKIDVHQLVDYNKNLQQCLRTALHHQECSLACLEAILHDRNFDRDSSMNHIDRLETFKVFLSLCPDSIFGFAPFDKFTPLQIALRLYSKAQINFEMLFGFVQLLINRAPWSIFIESGHSAKAGNVPKTAYQILKDITIDNTPEGMQAKARAEELLKKACIGYEGKMWDVKTAELTNTITSEDKIRYLYSDIKSDGISEVINKAYIETIKNNSGLKFETTLEFVKLPYWSSQQSSPLESQPSHNDKHSELDPYIHLFEWLWDSGTKKIFRLDIDDVGPEPHTNAGIREALKGNGLNKSRDFEIEIWKWKKFDICTETVSFAAPEARHVHLWSSGNTAVLRGWASGSGLAKLQHLEKLTIKICPKNKKDANDCEEYLEEFKLSLQDHCKKLKRENIFVHIDKNSSILRGGAERSAAGDGQDVPNDMSEETPSSEDWLAKLKDFQEFIGLLNQGSKQTVRVAILDDGFRLIKSWGKNYKAQSFCQEKELYFAGSCEHGTEMATCVWEVCPWAELFIGRLDDTQMLEEQGFTIQSCCKALKWALAMEVEVISMSWTFPAKKDKDVDEYKDEFNSLIAEALRRNIVLFGSLPDRGPTIRIPDLVPIGLPGVIRIGSATVHGISAPENEHGGPDFLLPGHPKLDEGKNSSGSSYATAFASGLAATVLLAIKVYGNLQNEWADDTRIGRCLKQARTSGGMKKIFKRLSQQKPEAENPRGFYVRPYHTFRGNFETTSAESKTTLGDIVHSMVLCDLEYK</sequence>
<dbReference type="InterPro" id="IPR036852">
    <property type="entry name" value="Peptidase_S8/S53_dom_sf"/>
</dbReference>
<feature type="region of interest" description="Disordered" evidence="1">
    <location>
        <begin position="612"/>
        <end position="634"/>
    </location>
</feature>
<feature type="domain" description="Peptidase S8/S53" evidence="2">
    <location>
        <begin position="661"/>
        <end position="868"/>
    </location>
</feature>
<reference evidence="3 4" key="1">
    <citation type="journal article" date="2011" name="Genome Biol.">
        <title>Comparative genome sequence analysis underscores mycoparasitism as the ancestral life style of Trichoderma.</title>
        <authorList>
            <person name="Kubicek C.P."/>
            <person name="Herrera-Estrella A."/>
            <person name="Seidl-Seiboth V."/>
            <person name="Martinez D.A."/>
            <person name="Druzhinina I.S."/>
            <person name="Thon M."/>
            <person name="Zeilinger S."/>
            <person name="Casas-Flores S."/>
            <person name="Horwitz B.A."/>
            <person name="Mukherjee P.K."/>
            <person name="Mukherjee M."/>
            <person name="Kredics L."/>
            <person name="Alcaraz L.D."/>
            <person name="Aerts A."/>
            <person name="Antal Z."/>
            <person name="Atanasova L."/>
            <person name="Cervantes-Badillo M.G."/>
            <person name="Challacombe J."/>
            <person name="Chertkov O."/>
            <person name="McCluskey K."/>
            <person name="Coulpier F."/>
            <person name="Deshpande N."/>
            <person name="von Doehren H."/>
            <person name="Ebbole D.J."/>
            <person name="Esquivel-Naranjo E.U."/>
            <person name="Fekete E."/>
            <person name="Flipphi M."/>
            <person name="Glaser F."/>
            <person name="Gomez-Rodriguez E.Y."/>
            <person name="Gruber S."/>
            <person name="Han C."/>
            <person name="Henrissat B."/>
            <person name="Hermosa R."/>
            <person name="Hernandez-Onate M."/>
            <person name="Karaffa L."/>
            <person name="Kosti I."/>
            <person name="Le Crom S."/>
            <person name="Lindquist E."/>
            <person name="Lucas S."/>
            <person name="Luebeck M."/>
            <person name="Luebeck P.S."/>
            <person name="Margeot A."/>
            <person name="Metz B."/>
            <person name="Misra M."/>
            <person name="Nevalainen H."/>
            <person name="Omann M."/>
            <person name="Packer N."/>
            <person name="Perrone G."/>
            <person name="Uresti-Rivera E.E."/>
            <person name="Salamov A."/>
            <person name="Schmoll M."/>
            <person name="Seiboth B."/>
            <person name="Shapiro H."/>
            <person name="Sukno S."/>
            <person name="Tamayo-Ramos J.A."/>
            <person name="Tisch D."/>
            <person name="Wiest A."/>
            <person name="Wilkinson H.H."/>
            <person name="Zhang M."/>
            <person name="Coutinho P.M."/>
            <person name="Kenerley C.M."/>
            <person name="Monte E."/>
            <person name="Baker S.E."/>
            <person name="Grigoriev I.V."/>
        </authorList>
    </citation>
    <scope>NUCLEOTIDE SEQUENCE [LARGE SCALE GENOMIC DNA]</scope>
    <source>
        <strain evidence="4">ATCC 20476 / IMI 206040</strain>
    </source>
</reference>
<evidence type="ECO:0000259" key="2">
    <source>
        <dbReference type="Pfam" id="PF00082"/>
    </source>
</evidence>
<keyword evidence="4" id="KW-1185">Reference proteome</keyword>
<dbReference type="Pfam" id="PF00082">
    <property type="entry name" value="Peptidase_S8"/>
    <property type="match status" value="1"/>
</dbReference>
<dbReference type="SUPFAM" id="SSF52743">
    <property type="entry name" value="Subtilisin-like"/>
    <property type="match status" value="1"/>
</dbReference>
<protein>
    <recommendedName>
        <fullName evidence="2">Peptidase S8/S53 domain-containing protein</fullName>
    </recommendedName>
</protein>
<name>G9NP73_HYPAI</name>
<evidence type="ECO:0000313" key="3">
    <source>
        <dbReference type="EMBL" id="EHK47858.1"/>
    </source>
</evidence>
<evidence type="ECO:0000313" key="4">
    <source>
        <dbReference type="Proteomes" id="UP000005426"/>
    </source>
</evidence>
<dbReference type="OrthoDB" id="3565018at2759"/>
<dbReference type="eggNOG" id="ENOG502S098">
    <property type="taxonomic scope" value="Eukaryota"/>
</dbReference>
<dbReference type="GO" id="GO:0004252">
    <property type="term" value="F:serine-type endopeptidase activity"/>
    <property type="evidence" value="ECO:0007669"/>
    <property type="project" value="InterPro"/>
</dbReference>
<gene>
    <name evidence="3" type="ORF">TRIATDRAFT_316834</name>
</gene>
<dbReference type="OMA" id="EITIHIR"/>
<dbReference type="AlphaFoldDB" id="G9NP73"/>
<dbReference type="Proteomes" id="UP000005426">
    <property type="component" value="Unassembled WGS sequence"/>
</dbReference>
<evidence type="ECO:0000256" key="1">
    <source>
        <dbReference type="SAM" id="MobiDB-lite"/>
    </source>
</evidence>
<dbReference type="InterPro" id="IPR000209">
    <property type="entry name" value="Peptidase_S8/S53_dom"/>
</dbReference>
<dbReference type="GO" id="GO:0006508">
    <property type="term" value="P:proteolysis"/>
    <property type="evidence" value="ECO:0007669"/>
    <property type="project" value="InterPro"/>
</dbReference>
<accession>G9NP73</accession>
<proteinExistence type="predicted"/>
<organism evidence="3 4">
    <name type="scientific">Hypocrea atroviridis (strain ATCC 20476 / IMI 206040)</name>
    <name type="common">Trichoderma atroviride</name>
    <dbReference type="NCBI Taxonomy" id="452589"/>
    <lineage>
        <taxon>Eukaryota</taxon>
        <taxon>Fungi</taxon>
        <taxon>Dikarya</taxon>
        <taxon>Ascomycota</taxon>
        <taxon>Pezizomycotina</taxon>
        <taxon>Sordariomycetes</taxon>
        <taxon>Hypocreomycetidae</taxon>
        <taxon>Hypocreales</taxon>
        <taxon>Hypocreaceae</taxon>
        <taxon>Trichoderma</taxon>
    </lineage>
</organism>
<dbReference type="HOGENOM" id="CLU_006016_3_0_1"/>
<comment type="caution">
    <text evidence="3">The sequence shown here is derived from an EMBL/GenBank/DDBJ whole genome shotgun (WGS) entry which is preliminary data.</text>
</comment>
<dbReference type="Gene3D" id="3.40.50.200">
    <property type="entry name" value="Peptidase S8/S53 domain"/>
    <property type="match status" value="1"/>
</dbReference>
<dbReference type="EMBL" id="ABDG02000020">
    <property type="protein sequence ID" value="EHK47858.1"/>
    <property type="molecule type" value="Genomic_DNA"/>
</dbReference>